<name>A0A291T7P7_9FIRM</name>
<proteinExistence type="predicted"/>
<evidence type="ECO:0000313" key="2">
    <source>
        <dbReference type="EMBL" id="ATL89176.1"/>
    </source>
</evidence>
<dbReference type="InterPro" id="IPR000157">
    <property type="entry name" value="TIR_dom"/>
</dbReference>
<protein>
    <recommendedName>
        <fullName evidence="1">TIR domain-containing protein</fullName>
    </recommendedName>
</protein>
<dbReference type="EMBL" id="CP023819">
    <property type="protein sequence ID" value="ATL89176.1"/>
    <property type="molecule type" value="Genomic_DNA"/>
</dbReference>
<dbReference type="Pfam" id="PF13676">
    <property type="entry name" value="TIR_2"/>
    <property type="match status" value="1"/>
</dbReference>
<organism evidence="2 3">
    <name type="scientific">Faecalibacterium prausnitzii</name>
    <dbReference type="NCBI Taxonomy" id="853"/>
    <lineage>
        <taxon>Bacteria</taxon>
        <taxon>Bacillati</taxon>
        <taxon>Bacillota</taxon>
        <taxon>Clostridia</taxon>
        <taxon>Eubacteriales</taxon>
        <taxon>Oscillospiraceae</taxon>
        <taxon>Faecalibacterium</taxon>
    </lineage>
</organism>
<dbReference type="InterPro" id="IPR035897">
    <property type="entry name" value="Toll_tir_struct_dom_sf"/>
</dbReference>
<dbReference type="Proteomes" id="UP000223709">
    <property type="component" value="Chromosome"/>
</dbReference>
<reference evidence="2 3" key="1">
    <citation type="submission" date="2017-10" db="EMBL/GenBank/DDBJ databases">
        <title>Complete Genome Sequence of Faecalibacterium prausnitzii isolated from the gut of healthy adult Indian.</title>
        <authorList>
            <person name="Bag S."/>
            <person name="Ghosh T.S."/>
            <person name="Das B."/>
        </authorList>
    </citation>
    <scope>NUCLEOTIDE SEQUENCE [LARGE SCALE GENOMIC DNA]</scope>
    <source>
        <strain evidence="2 3">Indica</strain>
    </source>
</reference>
<dbReference type="SUPFAM" id="SSF52200">
    <property type="entry name" value="Toll/Interleukin receptor TIR domain"/>
    <property type="match status" value="1"/>
</dbReference>
<evidence type="ECO:0000313" key="3">
    <source>
        <dbReference type="Proteomes" id="UP000223709"/>
    </source>
</evidence>
<dbReference type="AlphaFoldDB" id="A0A291T7P7"/>
<sequence length="201" mass="22653">MQNIFDRGSFSGYKNSSRMDSARSEIKKSIYESASQKQTTVFISHKHDDLDELAGLLGFLEQNYGVKVYIDSRDPLMPQVTSGQTAANIKSRINQCDKFILLATNGAIESKWCNWELGYGDAQKYQNNSIALFPVKSIWETNNDYKGNEYMQIYPHIAYCDGTGGDHYISSGKPIPVGFYVLTENADGTYIPTSLADWLKR</sequence>
<dbReference type="RefSeq" id="WP_098922572.1">
    <property type="nucleotide sequence ID" value="NZ_CP023819.1"/>
</dbReference>
<dbReference type="Gene3D" id="3.40.50.10140">
    <property type="entry name" value="Toll/interleukin-1 receptor homology (TIR) domain"/>
    <property type="match status" value="1"/>
</dbReference>
<evidence type="ECO:0000259" key="1">
    <source>
        <dbReference type="Pfam" id="PF13676"/>
    </source>
</evidence>
<dbReference type="GO" id="GO:0007165">
    <property type="term" value="P:signal transduction"/>
    <property type="evidence" value="ECO:0007669"/>
    <property type="project" value="InterPro"/>
</dbReference>
<accession>A0A291T7P7</accession>
<gene>
    <name evidence="2" type="ORF">CRH10_02030</name>
</gene>
<feature type="domain" description="TIR" evidence="1">
    <location>
        <begin position="41"/>
        <end position="136"/>
    </location>
</feature>